<organism evidence="2 3">
    <name type="scientific">[Clostridium] leptum DSM 753</name>
    <dbReference type="NCBI Taxonomy" id="428125"/>
    <lineage>
        <taxon>Bacteria</taxon>
        <taxon>Bacillati</taxon>
        <taxon>Bacillota</taxon>
        <taxon>Clostridia</taxon>
        <taxon>Eubacteriales</taxon>
        <taxon>Oscillospiraceae</taxon>
        <taxon>Oscillospiraceae incertae sedis</taxon>
    </lineage>
</organism>
<dbReference type="EMBL" id="ABCB02000019">
    <property type="protein sequence ID" value="EDO61000.1"/>
    <property type="molecule type" value="Genomic_DNA"/>
</dbReference>
<sequence length="35" mass="3928">MKKDRDAAHQPAAAASASLRPILEPKAPFIERFHR</sequence>
<dbReference type="HOGENOM" id="CLU_3364272_0_0_9"/>
<evidence type="ECO:0000313" key="2">
    <source>
        <dbReference type="EMBL" id="EDO61000.1"/>
    </source>
</evidence>
<reference evidence="2 3" key="1">
    <citation type="submission" date="2007-08" db="EMBL/GenBank/DDBJ databases">
        <title>Draft genome sequence of Clostridium leptum (DSM 753).</title>
        <authorList>
            <person name="Sudarsanam P."/>
            <person name="Ley R."/>
            <person name="Guruge J."/>
            <person name="Turnbaugh P.J."/>
            <person name="Mahowald M."/>
            <person name="Liep D."/>
            <person name="Gordon J."/>
        </authorList>
    </citation>
    <scope>NUCLEOTIDE SEQUENCE [LARGE SCALE GENOMIC DNA]</scope>
    <source>
        <strain evidence="2 3">DSM 753</strain>
    </source>
</reference>
<proteinExistence type="predicted"/>
<dbReference type="AlphaFoldDB" id="A7VVK0"/>
<evidence type="ECO:0000256" key="1">
    <source>
        <dbReference type="SAM" id="MobiDB-lite"/>
    </source>
</evidence>
<accession>A7VVK0</accession>
<evidence type="ECO:0000313" key="3">
    <source>
        <dbReference type="Proteomes" id="UP000003490"/>
    </source>
</evidence>
<protein>
    <submittedName>
        <fullName evidence="2">Uncharacterized protein</fullName>
    </submittedName>
</protein>
<reference evidence="2 3" key="2">
    <citation type="submission" date="2007-08" db="EMBL/GenBank/DDBJ databases">
        <authorList>
            <person name="Fulton L."/>
            <person name="Clifton S."/>
            <person name="Fulton B."/>
            <person name="Xu J."/>
            <person name="Minx P."/>
            <person name="Pepin K.H."/>
            <person name="Johnson M."/>
            <person name="Thiruvilangam P."/>
            <person name="Bhonagiri V."/>
            <person name="Nash W.E."/>
            <person name="Wang C."/>
            <person name="Mardis E.R."/>
            <person name="Wilson R.K."/>
        </authorList>
    </citation>
    <scope>NUCLEOTIDE SEQUENCE [LARGE SCALE GENOMIC DNA]</scope>
    <source>
        <strain evidence="2 3">DSM 753</strain>
    </source>
</reference>
<gene>
    <name evidence="2" type="ORF">CLOLEP_02612</name>
</gene>
<dbReference type="Proteomes" id="UP000003490">
    <property type="component" value="Unassembled WGS sequence"/>
</dbReference>
<name>A7VVK0_9FIRM</name>
<feature type="region of interest" description="Disordered" evidence="1">
    <location>
        <begin position="1"/>
        <end position="21"/>
    </location>
</feature>
<comment type="caution">
    <text evidence="2">The sequence shown here is derived from an EMBL/GenBank/DDBJ whole genome shotgun (WGS) entry which is preliminary data.</text>
</comment>